<dbReference type="InterPro" id="IPR052897">
    <property type="entry name" value="Sec-Metab_Biosynth_Hydrolase"/>
</dbReference>
<reference evidence="2 3" key="1">
    <citation type="submission" date="2021-01" db="EMBL/GenBank/DDBJ databases">
        <title>Whole genome shotgun sequence of Planobispora longispora NBRC 13918.</title>
        <authorList>
            <person name="Komaki H."/>
            <person name="Tamura T."/>
        </authorList>
    </citation>
    <scope>NUCLEOTIDE SEQUENCE [LARGE SCALE GENOMIC DNA]</scope>
    <source>
        <strain evidence="2 3">NBRC 13918</strain>
    </source>
</reference>
<dbReference type="RefSeq" id="WP_203890163.1">
    <property type="nucleotide sequence ID" value="NZ_BOOH01000016.1"/>
</dbReference>
<accession>A0A8J3W4I2</accession>
<comment type="caution">
    <text evidence="2">The sequence shown here is derived from an EMBL/GenBank/DDBJ whole genome shotgun (WGS) entry which is preliminary data.</text>
</comment>
<dbReference type="GO" id="GO:0003824">
    <property type="term" value="F:catalytic activity"/>
    <property type="evidence" value="ECO:0007669"/>
    <property type="project" value="UniProtKB-ARBA"/>
</dbReference>
<organism evidence="2 3">
    <name type="scientific">Planobispora longispora</name>
    <dbReference type="NCBI Taxonomy" id="28887"/>
    <lineage>
        <taxon>Bacteria</taxon>
        <taxon>Bacillati</taxon>
        <taxon>Actinomycetota</taxon>
        <taxon>Actinomycetes</taxon>
        <taxon>Streptosporangiales</taxon>
        <taxon>Streptosporangiaceae</taxon>
        <taxon>Planobispora</taxon>
    </lineage>
</organism>
<sequence>MSVKRSFVLLPGLWTGAWAWVGVAQRLKRFGHDARTFTLSGLDDADVDVSHIGLTTHVDEVLAVLDKFDLHEVYLVAHSYSGIVAGMVADRAPERVAHTVFVEAFLPHEGKSLLDAFPDRVRDYELETIEESGGRWPPPDVTVVAEGQDLSRQQAEFLRVRMIAHPGRTISEPVTMSQPVSKLRGTYVVCEKDHFGGRVAPEIEALRAEPSWDFRTLTTGQWPMFSNPDGLARLLADVAADDV</sequence>
<dbReference type="InterPro" id="IPR029058">
    <property type="entry name" value="AB_hydrolase_fold"/>
</dbReference>
<dbReference type="EMBL" id="BOOH01000016">
    <property type="protein sequence ID" value="GIH75500.1"/>
    <property type="molecule type" value="Genomic_DNA"/>
</dbReference>
<gene>
    <name evidence="2" type="ORF">Plo01_19290</name>
</gene>
<evidence type="ECO:0000313" key="3">
    <source>
        <dbReference type="Proteomes" id="UP000616724"/>
    </source>
</evidence>
<evidence type="ECO:0000313" key="2">
    <source>
        <dbReference type="EMBL" id="GIH75500.1"/>
    </source>
</evidence>
<evidence type="ECO:0000259" key="1">
    <source>
        <dbReference type="Pfam" id="PF12697"/>
    </source>
</evidence>
<name>A0A8J3W4I2_9ACTN</name>
<dbReference type="Proteomes" id="UP000616724">
    <property type="component" value="Unassembled WGS sequence"/>
</dbReference>
<dbReference type="PANTHER" id="PTHR37017">
    <property type="entry name" value="AB HYDROLASE-1 DOMAIN-CONTAINING PROTEIN-RELATED"/>
    <property type="match status" value="1"/>
</dbReference>
<proteinExistence type="predicted"/>
<feature type="domain" description="AB hydrolase-1" evidence="1">
    <location>
        <begin position="7"/>
        <end position="233"/>
    </location>
</feature>
<protein>
    <recommendedName>
        <fullName evidence="1">AB hydrolase-1 domain-containing protein</fullName>
    </recommendedName>
</protein>
<keyword evidence="3" id="KW-1185">Reference proteome</keyword>
<dbReference type="SUPFAM" id="SSF53474">
    <property type="entry name" value="alpha/beta-Hydrolases"/>
    <property type="match status" value="1"/>
</dbReference>
<dbReference type="Pfam" id="PF12697">
    <property type="entry name" value="Abhydrolase_6"/>
    <property type="match status" value="1"/>
</dbReference>
<dbReference type="Gene3D" id="3.40.50.1820">
    <property type="entry name" value="alpha/beta hydrolase"/>
    <property type="match status" value="1"/>
</dbReference>
<dbReference type="AlphaFoldDB" id="A0A8J3W4I2"/>
<dbReference type="PANTHER" id="PTHR37017:SF11">
    <property type="entry name" value="ESTERASE_LIPASE_THIOESTERASE DOMAIN-CONTAINING PROTEIN"/>
    <property type="match status" value="1"/>
</dbReference>
<dbReference type="InterPro" id="IPR000073">
    <property type="entry name" value="AB_hydrolase_1"/>
</dbReference>